<protein>
    <submittedName>
        <fullName evidence="2">Uncharacterized protein</fullName>
    </submittedName>
</protein>
<dbReference type="Proteomes" id="UP000266841">
    <property type="component" value="Unassembled WGS sequence"/>
</dbReference>
<evidence type="ECO:0000313" key="2">
    <source>
        <dbReference type="EMBL" id="EJK50749.1"/>
    </source>
</evidence>
<feature type="compositionally biased region" description="Polar residues" evidence="1">
    <location>
        <begin position="158"/>
        <end position="172"/>
    </location>
</feature>
<feature type="non-terminal residue" evidence="2">
    <location>
        <position position="1"/>
    </location>
</feature>
<evidence type="ECO:0000313" key="3">
    <source>
        <dbReference type="Proteomes" id="UP000266841"/>
    </source>
</evidence>
<accession>K0RET1</accession>
<comment type="caution">
    <text evidence="2">The sequence shown here is derived from an EMBL/GenBank/DDBJ whole genome shotgun (WGS) entry which is preliminary data.</text>
</comment>
<dbReference type="EMBL" id="AGNL01043040">
    <property type="protein sequence ID" value="EJK50749.1"/>
    <property type="molecule type" value="Genomic_DNA"/>
</dbReference>
<dbReference type="OrthoDB" id="42592at2759"/>
<gene>
    <name evidence="2" type="ORF">THAOC_30158</name>
</gene>
<evidence type="ECO:0000256" key="1">
    <source>
        <dbReference type="SAM" id="MobiDB-lite"/>
    </source>
</evidence>
<feature type="compositionally biased region" description="Low complexity" evidence="1">
    <location>
        <begin position="261"/>
        <end position="271"/>
    </location>
</feature>
<dbReference type="AlphaFoldDB" id="K0RET1"/>
<sequence length="404" mass="43605">VHENGIEDLRPERGGNGNDLTYLLPMIHMTIRDWYDDEEIEDANGASLESIDGSSNQEVFAEGAYVLGNNLQRKEEVSNTEKLRIRIKDLRVVDLKGELRKRKLKISGYRRRRASAARQEAQTIQIKWIRPDTSHSKMSSSVSATTQSLPDILPWGSPVSSSEGSNDAQSSRTSTLLVTDSVSADGRFILHALALQYLSTRHSGHAVRPEDQLLLEGSVLWISSAPVSEKQLLLCMRKGLQHNLGGSGRSTSGLIGRAGDDPSGSSGSSTAGRINVISVPLELADAALEGETVVEDYTKKLHARVVRWLKDRSMESSCSNPSESERVTSRAKGPTLLVIDNATALASLMGDRLAGSFVASVRGSMTRHSAVASKQDSPSSATSITVTNLLAIRATSPDDGGCIK</sequence>
<dbReference type="eggNOG" id="ENOG502T3X7">
    <property type="taxonomic scope" value="Eukaryota"/>
</dbReference>
<reference evidence="2 3" key="1">
    <citation type="journal article" date="2012" name="Genome Biol.">
        <title>Genome and low-iron response of an oceanic diatom adapted to chronic iron limitation.</title>
        <authorList>
            <person name="Lommer M."/>
            <person name="Specht M."/>
            <person name="Roy A.S."/>
            <person name="Kraemer L."/>
            <person name="Andreson R."/>
            <person name="Gutowska M.A."/>
            <person name="Wolf J."/>
            <person name="Bergner S.V."/>
            <person name="Schilhabel M.B."/>
            <person name="Klostermeier U.C."/>
            <person name="Beiko R.G."/>
            <person name="Rosenstiel P."/>
            <person name="Hippler M."/>
            <person name="Laroche J."/>
        </authorList>
    </citation>
    <scope>NUCLEOTIDE SEQUENCE [LARGE SCALE GENOMIC DNA]</scope>
    <source>
        <strain evidence="2 3">CCMP1005</strain>
    </source>
</reference>
<feature type="region of interest" description="Disordered" evidence="1">
    <location>
        <begin position="251"/>
        <end position="271"/>
    </location>
</feature>
<feature type="region of interest" description="Disordered" evidence="1">
    <location>
        <begin position="153"/>
        <end position="172"/>
    </location>
</feature>
<keyword evidence="3" id="KW-1185">Reference proteome</keyword>
<organism evidence="2 3">
    <name type="scientific">Thalassiosira oceanica</name>
    <name type="common">Marine diatom</name>
    <dbReference type="NCBI Taxonomy" id="159749"/>
    <lineage>
        <taxon>Eukaryota</taxon>
        <taxon>Sar</taxon>
        <taxon>Stramenopiles</taxon>
        <taxon>Ochrophyta</taxon>
        <taxon>Bacillariophyta</taxon>
        <taxon>Coscinodiscophyceae</taxon>
        <taxon>Thalassiosirophycidae</taxon>
        <taxon>Thalassiosirales</taxon>
        <taxon>Thalassiosiraceae</taxon>
        <taxon>Thalassiosira</taxon>
    </lineage>
</organism>
<name>K0RET1_THAOC</name>
<proteinExistence type="predicted"/>